<reference evidence="1 2" key="1">
    <citation type="submission" date="2022-04" db="EMBL/GenBank/DDBJ databases">
        <title>Chromosome-level reference genomes for two strains of Caenorhabditis briggsae: an improved platform for comparative genomics.</title>
        <authorList>
            <person name="Stevens L."/>
            <person name="Andersen E."/>
        </authorList>
    </citation>
    <scope>NUCLEOTIDE SEQUENCE [LARGE SCALE GENOMIC DNA]</scope>
    <source>
        <strain evidence="1">VX34</strain>
        <tissue evidence="1">Whole-organism</tissue>
    </source>
</reference>
<dbReference type="AlphaFoldDB" id="A0AAE9FIW7"/>
<sequence>MFWMAKKGKTPQTDALSQIKQNASALRTEEACDLLDKLIDQMHYDHMYAMTPDRTENRILMTSRVGRSITIYFWLSSVSSTE</sequence>
<evidence type="ECO:0000313" key="1">
    <source>
        <dbReference type="EMBL" id="UMM43614.1"/>
    </source>
</evidence>
<keyword evidence="2" id="KW-1185">Reference proteome</keyword>
<protein>
    <submittedName>
        <fullName evidence="1">Uncharacterized protein</fullName>
    </submittedName>
</protein>
<proteinExistence type="predicted"/>
<dbReference type="Proteomes" id="UP000829354">
    <property type="component" value="Chromosome X"/>
</dbReference>
<gene>
    <name evidence="1" type="ORF">L5515_019053</name>
</gene>
<organism evidence="1 2">
    <name type="scientific">Caenorhabditis briggsae</name>
    <dbReference type="NCBI Taxonomy" id="6238"/>
    <lineage>
        <taxon>Eukaryota</taxon>
        <taxon>Metazoa</taxon>
        <taxon>Ecdysozoa</taxon>
        <taxon>Nematoda</taxon>
        <taxon>Chromadorea</taxon>
        <taxon>Rhabditida</taxon>
        <taxon>Rhabditina</taxon>
        <taxon>Rhabditomorpha</taxon>
        <taxon>Rhabditoidea</taxon>
        <taxon>Rhabditidae</taxon>
        <taxon>Peloderinae</taxon>
        <taxon>Caenorhabditis</taxon>
    </lineage>
</organism>
<accession>A0AAE9FIW7</accession>
<evidence type="ECO:0000313" key="2">
    <source>
        <dbReference type="Proteomes" id="UP000829354"/>
    </source>
</evidence>
<name>A0AAE9FIW7_CAEBR</name>
<dbReference type="EMBL" id="CP092625">
    <property type="protein sequence ID" value="UMM43614.1"/>
    <property type="molecule type" value="Genomic_DNA"/>
</dbReference>